<proteinExistence type="predicted"/>
<keyword evidence="3" id="KW-1185">Reference proteome</keyword>
<protein>
    <submittedName>
        <fullName evidence="2">Uncharacterized protein</fullName>
    </submittedName>
</protein>
<dbReference type="HOGENOM" id="CLU_2026454_0_0_1"/>
<dbReference type="InParanoid" id="Q2GVA7"/>
<dbReference type="RefSeq" id="XP_001225753.1">
    <property type="nucleotide sequence ID" value="XM_001225752.1"/>
</dbReference>
<dbReference type="Proteomes" id="UP000001056">
    <property type="component" value="Unassembled WGS sequence"/>
</dbReference>
<feature type="compositionally biased region" description="Basic and acidic residues" evidence="1">
    <location>
        <begin position="39"/>
        <end position="54"/>
    </location>
</feature>
<organism evidence="2 3">
    <name type="scientific">Chaetomium globosum (strain ATCC 6205 / CBS 148.51 / DSM 1962 / NBRC 6347 / NRRL 1970)</name>
    <name type="common">Soil fungus</name>
    <dbReference type="NCBI Taxonomy" id="306901"/>
    <lineage>
        <taxon>Eukaryota</taxon>
        <taxon>Fungi</taxon>
        <taxon>Dikarya</taxon>
        <taxon>Ascomycota</taxon>
        <taxon>Pezizomycotina</taxon>
        <taxon>Sordariomycetes</taxon>
        <taxon>Sordariomycetidae</taxon>
        <taxon>Sordariales</taxon>
        <taxon>Chaetomiaceae</taxon>
        <taxon>Chaetomium</taxon>
    </lineage>
</organism>
<feature type="region of interest" description="Disordered" evidence="1">
    <location>
        <begin position="1"/>
        <end position="55"/>
    </location>
</feature>
<accession>Q2GVA7</accession>
<dbReference type="VEuPathDB" id="FungiDB:CHGG_08097"/>
<evidence type="ECO:0000313" key="3">
    <source>
        <dbReference type="Proteomes" id="UP000001056"/>
    </source>
</evidence>
<dbReference type="EMBL" id="CH408033">
    <property type="protein sequence ID" value="EAQ86844.1"/>
    <property type="molecule type" value="Genomic_DNA"/>
</dbReference>
<dbReference type="GeneID" id="4394514"/>
<dbReference type="AlphaFoldDB" id="Q2GVA7"/>
<reference evidence="3" key="1">
    <citation type="journal article" date="2015" name="Genome Announc.">
        <title>Draft genome sequence of the cellulolytic fungus Chaetomium globosum.</title>
        <authorList>
            <person name="Cuomo C.A."/>
            <person name="Untereiner W.A."/>
            <person name="Ma L.-J."/>
            <person name="Grabherr M."/>
            <person name="Birren B.W."/>
        </authorList>
    </citation>
    <scope>NUCLEOTIDE SEQUENCE [LARGE SCALE GENOMIC DNA]</scope>
    <source>
        <strain evidence="3">ATCC 6205 / CBS 148.51 / DSM 1962 / NBRC 6347 / NRRL 1970</strain>
    </source>
</reference>
<name>Q2GVA7_CHAGB</name>
<sequence length="122" mass="13262">MEAESDNQTPGSSSTPSVPTPSVPTPSVVAALPTPPPPGKDRQQHGKGYDEEKPCGQFQQKTADCTCESHSTNTYNDFEIIVDSRPTEGQAPVPKKNQFTKRPEVSKLDRVLNDVRAQLIVT</sequence>
<evidence type="ECO:0000313" key="2">
    <source>
        <dbReference type="EMBL" id="EAQ86844.1"/>
    </source>
</evidence>
<evidence type="ECO:0000256" key="1">
    <source>
        <dbReference type="SAM" id="MobiDB-lite"/>
    </source>
</evidence>
<gene>
    <name evidence="2" type="ORF">CHGG_08097</name>
</gene>